<evidence type="ECO:0000256" key="1">
    <source>
        <dbReference type="SAM" id="Phobius"/>
    </source>
</evidence>
<proteinExistence type="predicted"/>
<feature type="transmembrane region" description="Helical" evidence="1">
    <location>
        <begin position="21"/>
        <end position="40"/>
    </location>
</feature>
<sequence length="162" mass="17583">MAGDESFTWNAKYLRWGFLQGAFTWLSLSLIMGLVLAVFLPVGVWWAYYIGGMVVVGGVLGAVLGRREVLTAEFTPQQVRLVSRVSSRTVAVTDLTSVEVAHSGDTEKGYTMTSLQLTWPGGTREIDGDHTPALPSSLAEVLGPSVQVRETWKKLEEPPASA</sequence>
<gene>
    <name evidence="2" type="ORF">Pth03_70820</name>
</gene>
<name>A0A8J4DDQ6_9ACTN</name>
<dbReference type="EMBL" id="BOOR01000069">
    <property type="protein sequence ID" value="GII58693.1"/>
    <property type="molecule type" value="Genomic_DNA"/>
</dbReference>
<dbReference type="Proteomes" id="UP000605992">
    <property type="component" value="Unassembled WGS sequence"/>
</dbReference>
<evidence type="ECO:0000313" key="3">
    <source>
        <dbReference type="Proteomes" id="UP000605992"/>
    </source>
</evidence>
<keyword evidence="1" id="KW-1133">Transmembrane helix</keyword>
<organism evidence="2 3">
    <name type="scientific">Planotetraspora thailandica</name>
    <dbReference type="NCBI Taxonomy" id="487172"/>
    <lineage>
        <taxon>Bacteria</taxon>
        <taxon>Bacillati</taxon>
        <taxon>Actinomycetota</taxon>
        <taxon>Actinomycetes</taxon>
        <taxon>Streptosporangiales</taxon>
        <taxon>Streptosporangiaceae</taxon>
        <taxon>Planotetraspora</taxon>
    </lineage>
</organism>
<comment type="caution">
    <text evidence="2">The sequence shown here is derived from an EMBL/GenBank/DDBJ whole genome shotgun (WGS) entry which is preliminary data.</text>
</comment>
<feature type="transmembrane region" description="Helical" evidence="1">
    <location>
        <begin position="46"/>
        <end position="64"/>
    </location>
</feature>
<dbReference type="RefSeq" id="WP_203948778.1">
    <property type="nucleotide sequence ID" value="NZ_BOOR01000069.1"/>
</dbReference>
<protein>
    <submittedName>
        <fullName evidence="2">Uncharacterized protein</fullName>
    </submittedName>
</protein>
<evidence type="ECO:0000313" key="2">
    <source>
        <dbReference type="EMBL" id="GII58693.1"/>
    </source>
</evidence>
<keyword evidence="1" id="KW-0472">Membrane</keyword>
<reference evidence="2" key="1">
    <citation type="submission" date="2021-01" db="EMBL/GenBank/DDBJ databases">
        <title>Whole genome shotgun sequence of Planotetraspora thailandica NBRC 104271.</title>
        <authorList>
            <person name="Komaki H."/>
            <person name="Tamura T."/>
        </authorList>
    </citation>
    <scope>NUCLEOTIDE SEQUENCE</scope>
    <source>
        <strain evidence="2">NBRC 104271</strain>
    </source>
</reference>
<keyword evidence="3" id="KW-1185">Reference proteome</keyword>
<accession>A0A8J4DDQ6</accession>
<dbReference type="AlphaFoldDB" id="A0A8J4DDQ6"/>
<keyword evidence="1" id="KW-0812">Transmembrane</keyword>